<dbReference type="Pfam" id="PF12771">
    <property type="entry name" value="SusD-like_2"/>
    <property type="match status" value="1"/>
</dbReference>
<evidence type="ECO:0000313" key="2">
    <source>
        <dbReference type="Proteomes" id="UP001165367"/>
    </source>
</evidence>
<keyword evidence="1" id="KW-0449">Lipoprotein</keyword>
<comment type="caution">
    <text evidence="1">The sequence shown here is derived from an EMBL/GenBank/DDBJ whole genome shotgun (WGS) entry which is preliminary data.</text>
</comment>
<proteinExistence type="predicted"/>
<dbReference type="Proteomes" id="UP001165367">
    <property type="component" value="Unassembled WGS sequence"/>
</dbReference>
<dbReference type="SUPFAM" id="SSF48452">
    <property type="entry name" value="TPR-like"/>
    <property type="match status" value="1"/>
</dbReference>
<evidence type="ECO:0000313" key="1">
    <source>
        <dbReference type="EMBL" id="MCG2615346.1"/>
    </source>
</evidence>
<reference evidence="1" key="1">
    <citation type="submission" date="2022-01" db="EMBL/GenBank/DDBJ databases">
        <authorList>
            <person name="Jo J.-H."/>
            <person name="Im W.-T."/>
        </authorList>
    </citation>
    <scope>NUCLEOTIDE SEQUENCE</scope>
    <source>
        <strain evidence="1">NA20</strain>
    </source>
</reference>
<dbReference type="InterPro" id="IPR011990">
    <property type="entry name" value="TPR-like_helical_dom_sf"/>
</dbReference>
<dbReference type="EMBL" id="JAKLTR010000008">
    <property type="protein sequence ID" value="MCG2615346.1"/>
    <property type="molecule type" value="Genomic_DNA"/>
</dbReference>
<accession>A0ABS9KSN1</accession>
<organism evidence="1 2">
    <name type="scientific">Terrimonas ginsenosidimutans</name>
    <dbReference type="NCBI Taxonomy" id="2908004"/>
    <lineage>
        <taxon>Bacteria</taxon>
        <taxon>Pseudomonadati</taxon>
        <taxon>Bacteroidota</taxon>
        <taxon>Chitinophagia</taxon>
        <taxon>Chitinophagales</taxon>
        <taxon>Chitinophagaceae</taxon>
        <taxon>Terrimonas</taxon>
    </lineage>
</organism>
<dbReference type="PROSITE" id="PS51257">
    <property type="entry name" value="PROKAR_LIPOPROTEIN"/>
    <property type="match status" value="1"/>
</dbReference>
<dbReference type="Gene3D" id="1.25.40.390">
    <property type="match status" value="1"/>
</dbReference>
<keyword evidence="2" id="KW-1185">Reference proteome</keyword>
<protein>
    <submittedName>
        <fullName evidence="1">SusD/RagB family nutrient-binding outer membrane lipoprotein</fullName>
    </submittedName>
</protein>
<dbReference type="RefSeq" id="WP_237872622.1">
    <property type="nucleotide sequence ID" value="NZ_JAKLTR010000008.1"/>
</dbReference>
<gene>
    <name evidence="1" type="ORF">LZZ85_13685</name>
</gene>
<name>A0ABS9KSN1_9BACT</name>
<dbReference type="InterPro" id="IPR041662">
    <property type="entry name" value="SusD-like_2"/>
</dbReference>
<sequence>MKQLHIIAAIALAISVSSCKKFEDFQENPNNPTVSDPSLLLPNIQMSAFSTISADAALASRQLVYTQSSSNAQYYGWQRGSMNYNRISQVIRMDQEAMRVGKTNYRYIGKFLKSYFLTEMTLRLGDIPYSQMMQSLISNNFDSSAARPVYDKQEDVFKGILDELKIASDSLATGQVVISGDLIYSGNIDKWKRLINSYTLRILMGLSRKENSTVLNIKQRFTEIVSNPTKYPLMSSNADNGQLNYYNITGNQYPYFNNNSMKTDYYLDSSFVRMLKSYNDPRLFVYGQPTTASGLPEGNFNGYDGLVGSAPLAYNTAKRGQGRASQINRRYAYEAINEPSMLMGFAELQFILAEATVRGWITGNAETFYKKGIESAMQFSNFGSRFSATDITNYLAQPVIALQTATAIQQIITQKYISQFMNSGWQIFFEQRRTGFPEFETRGTGVLNGGKVPKRWMYPNDEYNNNATNVQNAVKNQYTQGDDINGVMWLAQ</sequence>